<sequence length="245" mass="28117">MMGYLIPWNINTMSIFSLTLELYEEGGCTHPGYQMEDIIALIRWSLSIRRLCTIRVIPVATLSGPTSGHFYANEWYEWALQIRRWTIGAAEVFHYFAVKAPSLPISSTIAFSAKFIFYYVIMLCIGDLYGAISTIWTLMMNLYGNEFIDVSMVSAHLFLRISISSLILSYLEMACFFILHKWAEKSFPDGRRDDTTLWRSFFHWIGSMPTILVYCLIELYAFLEVSVRGKSVCSHSASNKDQLVA</sequence>
<feature type="transmembrane region" description="Helical" evidence="1">
    <location>
        <begin position="201"/>
        <end position="223"/>
    </location>
</feature>
<evidence type="ECO:0000256" key="1">
    <source>
        <dbReference type="SAM" id="Phobius"/>
    </source>
</evidence>
<gene>
    <name evidence="2" type="ORF">PMAYCL1PPCAC_22290</name>
</gene>
<feature type="transmembrane region" description="Helical" evidence="1">
    <location>
        <begin position="158"/>
        <end position="180"/>
    </location>
</feature>
<evidence type="ECO:0000313" key="3">
    <source>
        <dbReference type="Proteomes" id="UP001328107"/>
    </source>
</evidence>
<evidence type="ECO:0000313" key="2">
    <source>
        <dbReference type="EMBL" id="GMR52095.1"/>
    </source>
</evidence>
<name>A0AAN5I5I7_9BILA</name>
<feature type="transmembrane region" description="Helical" evidence="1">
    <location>
        <begin position="116"/>
        <end position="138"/>
    </location>
</feature>
<dbReference type="EMBL" id="BTRK01000005">
    <property type="protein sequence ID" value="GMR52095.1"/>
    <property type="molecule type" value="Genomic_DNA"/>
</dbReference>
<dbReference type="Proteomes" id="UP001328107">
    <property type="component" value="Unassembled WGS sequence"/>
</dbReference>
<comment type="caution">
    <text evidence="2">The sequence shown here is derived from an EMBL/GenBank/DDBJ whole genome shotgun (WGS) entry which is preliminary data.</text>
</comment>
<keyword evidence="3" id="KW-1185">Reference proteome</keyword>
<keyword evidence="1" id="KW-1133">Transmembrane helix</keyword>
<dbReference type="AlphaFoldDB" id="A0AAN5I5I7"/>
<keyword evidence="1" id="KW-0472">Membrane</keyword>
<dbReference type="PANTHER" id="PTHR36851:SF1">
    <property type="entry name" value="GLYCO_TRANS_2-LIKE DOMAIN-CONTAINING PROTEIN"/>
    <property type="match status" value="1"/>
</dbReference>
<accession>A0AAN5I5I7</accession>
<protein>
    <submittedName>
        <fullName evidence="2">Uncharacterized protein</fullName>
    </submittedName>
</protein>
<keyword evidence="1" id="KW-0812">Transmembrane</keyword>
<reference evidence="3" key="1">
    <citation type="submission" date="2022-10" db="EMBL/GenBank/DDBJ databases">
        <title>Genome assembly of Pristionchus species.</title>
        <authorList>
            <person name="Yoshida K."/>
            <person name="Sommer R.J."/>
        </authorList>
    </citation>
    <scope>NUCLEOTIDE SEQUENCE [LARGE SCALE GENOMIC DNA]</scope>
    <source>
        <strain evidence="3">RS5460</strain>
    </source>
</reference>
<organism evidence="2 3">
    <name type="scientific">Pristionchus mayeri</name>
    <dbReference type="NCBI Taxonomy" id="1317129"/>
    <lineage>
        <taxon>Eukaryota</taxon>
        <taxon>Metazoa</taxon>
        <taxon>Ecdysozoa</taxon>
        <taxon>Nematoda</taxon>
        <taxon>Chromadorea</taxon>
        <taxon>Rhabditida</taxon>
        <taxon>Rhabditina</taxon>
        <taxon>Diplogasteromorpha</taxon>
        <taxon>Diplogasteroidea</taxon>
        <taxon>Neodiplogasteridae</taxon>
        <taxon>Pristionchus</taxon>
    </lineage>
</organism>
<dbReference type="PANTHER" id="PTHR36851">
    <property type="entry name" value="UNNAMED PRODUCT"/>
    <property type="match status" value="1"/>
</dbReference>
<proteinExistence type="predicted"/>